<dbReference type="SUPFAM" id="SSF56784">
    <property type="entry name" value="HAD-like"/>
    <property type="match status" value="1"/>
</dbReference>
<comment type="caution">
    <text evidence="1">The sequence shown here is derived from an EMBL/GenBank/DDBJ whole genome shotgun (WGS) entry which is preliminary data.</text>
</comment>
<dbReference type="EMBL" id="WWCS01000004">
    <property type="protein sequence ID" value="MYN39308.1"/>
    <property type="molecule type" value="Genomic_DNA"/>
</dbReference>
<accession>A0ABW9WEE0</accession>
<dbReference type="Gene3D" id="3.40.50.1000">
    <property type="entry name" value="HAD superfamily/HAD-like"/>
    <property type="match status" value="1"/>
</dbReference>
<evidence type="ECO:0000313" key="2">
    <source>
        <dbReference type="Proteomes" id="UP000466332"/>
    </source>
</evidence>
<protein>
    <submittedName>
        <fullName evidence="1">HAD family hydrolase</fullName>
    </submittedName>
</protein>
<dbReference type="Pfam" id="PF00702">
    <property type="entry name" value="Hydrolase"/>
    <property type="match status" value="1"/>
</dbReference>
<dbReference type="GO" id="GO:0016787">
    <property type="term" value="F:hydrolase activity"/>
    <property type="evidence" value="ECO:0007669"/>
    <property type="project" value="UniProtKB-KW"/>
</dbReference>
<keyword evidence="1" id="KW-0378">Hydrolase</keyword>
<dbReference type="InterPro" id="IPR036412">
    <property type="entry name" value="HAD-like_sf"/>
</dbReference>
<gene>
    <name evidence="1" type="ORF">GTP55_07985</name>
</gene>
<proteinExistence type="predicted"/>
<dbReference type="InterPro" id="IPR023214">
    <property type="entry name" value="HAD_sf"/>
</dbReference>
<sequence>MADDIVFLIDCDNTLMDNDRVQSDLREHMEKEFGAEARDRYWSIYTELFAQLGYADYLGALQRYRLDAMNDPKLLLMAGWLMNYRFADRLYPGALDVIKHLRQWGKVVIVSDGDVVFQPRKVEYSGLWDAVDGNVLIYIHKETMLEQIEVAYPARHYVMIDDKVRILAAMKKGWGDRLTTVFPRQGHYAFADDVAGYTTPDLAVDRIGDLLGYDLPAFTGVEKETVS</sequence>
<reference evidence="1 2" key="1">
    <citation type="submission" date="2019-12" db="EMBL/GenBank/DDBJ databases">
        <title>Novel species isolated from a subtropical stream in China.</title>
        <authorList>
            <person name="Lu H."/>
        </authorList>
    </citation>
    <scope>NUCLEOTIDE SEQUENCE [LARGE SCALE GENOMIC DNA]</scope>
    <source>
        <strain evidence="1 2">FT109W</strain>
    </source>
</reference>
<keyword evidence="2" id="KW-1185">Reference proteome</keyword>
<dbReference type="Gene3D" id="1.10.286.50">
    <property type="match status" value="1"/>
</dbReference>
<evidence type="ECO:0000313" key="1">
    <source>
        <dbReference type="EMBL" id="MYN39308.1"/>
    </source>
</evidence>
<name>A0ABW9WEE0_9BURK</name>
<dbReference type="RefSeq" id="WP_161044406.1">
    <property type="nucleotide sequence ID" value="NZ_WWCS01000004.1"/>
</dbReference>
<dbReference type="Proteomes" id="UP000466332">
    <property type="component" value="Unassembled WGS sequence"/>
</dbReference>
<dbReference type="SFLD" id="SFLDG01129">
    <property type="entry name" value="C1.5:_HAD__Beta-PGM__Phosphata"/>
    <property type="match status" value="1"/>
</dbReference>
<dbReference type="SFLD" id="SFLDS00003">
    <property type="entry name" value="Haloacid_Dehalogenase"/>
    <property type="match status" value="1"/>
</dbReference>
<organism evidence="1 2">
    <name type="scientific">Duganella margarita</name>
    <dbReference type="NCBI Taxonomy" id="2692170"/>
    <lineage>
        <taxon>Bacteria</taxon>
        <taxon>Pseudomonadati</taxon>
        <taxon>Pseudomonadota</taxon>
        <taxon>Betaproteobacteria</taxon>
        <taxon>Burkholderiales</taxon>
        <taxon>Oxalobacteraceae</taxon>
        <taxon>Telluria group</taxon>
        <taxon>Duganella</taxon>
    </lineage>
</organism>